<sequence length="456" mass="51472">MWYPVTALHQEHFFGTLHCRTNWLLAYLEGLDKSGSWYTGIRTAGTSPSKNQDCKTIRQRNVSKNVSSFGGAQPHAKSLSSNPSAALEQLDVMSREWVSRPQPRKKANQGRSSESQERNQFLGITHEAFPSRLTWWDGPCVQLQELQCDTSHALLGHPLPDPFLFLTLNNKLKPEIIMINKDWRAMLEAAEGHGAVHTKCWSQMMEKLRALIRDSTLTGISLDETNLTAAPDLWNGVMIQLNSSGQLDIELVWEIVGSFTRSSSVWICSTLSVGWCQNLKGMMSKQQWHWRFGLSGRGWFIDVGQGKLINPNTSIRASRHAVFGSNVYLVFGCMSDLVMNFAELPFHSSQLKFIGYIKEVAKSFDFKLVPIKVNFSERNILSQPWVDIGDTQILLLENELPAGSFWEDVHIISCTFAAIILIDLSKFQPIRCMAHVESLRCKELLSNLSQANTDPE</sequence>
<name>A0A6A4H0N4_9AGAR</name>
<organism evidence="2 3">
    <name type="scientific">Gymnopus androsaceus JB14</name>
    <dbReference type="NCBI Taxonomy" id="1447944"/>
    <lineage>
        <taxon>Eukaryota</taxon>
        <taxon>Fungi</taxon>
        <taxon>Dikarya</taxon>
        <taxon>Basidiomycota</taxon>
        <taxon>Agaricomycotina</taxon>
        <taxon>Agaricomycetes</taxon>
        <taxon>Agaricomycetidae</taxon>
        <taxon>Agaricales</taxon>
        <taxon>Marasmiineae</taxon>
        <taxon>Omphalotaceae</taxon>
        <taxon>Gymnopus</taxon>
    </lineage>
</organism>
<evidence type="ECO:0000313" key="3">
    <source>
        <dbReference type="Proteomes" id="UP000799118"/>
    </source>
</evidence>
<feature type="region of interest" description="Disordered" evidence="1">
    <location>
        <begin position="97"/>
        <end position="118"/>
    </location>
</feature>
<dbReference type="OrthoDB" id="2634326at2759"/>
<evidence type="ECO:0000256" key="1">
    <source>
        <dbReference type="SAM" id="MobiDB-lite"/>
    </source>
</evidence>
<evidence type="ECO:0000313" key="2">
    <source>
        <dbReference type="EMBL" id="KAE9391200.1"/>
    </source>
</evidence>
<protein>
    <submittedName>
        <fullName evidence="2">Uncharacterized protein</fullName>
    </submittedName>
</protein>
<accession>A0A6A4H0N4</accession>
<dbReference type="EMBL" id="ML769633">
    <property type="protein sequence ID" value="KAE9391200.1"/>
    <property type="molecule type" value="Genomic_DNA"/>
</dbReference>
<dbReference type="AlphaFoldDB" id="A0A6A4H0N4"/>
<gene>
    <name evidence="2" type="ORF">BT96DRAFT_945552</name>
</gene>
<keyword evidence="3" id="KW-1185">Reference proteome</keyword>
<dbReference type="Proteomes" id="UP000799118">
    <property type="component" value="Unassembled WGS sequence"/>
</dbReference>
<proteinExistence type="predicted"/>
<reference evidence="2" key="1">
    <citation type="journal article" date="2019" name="Environ. Microbiol.">
        <title>Fungal ecological strategies reflected in gene transcription - a case study of two litter decomposers.</title>
        <authorList>
            <person name="Barbi F."/>
            <person name="Kohler A."/>
            <person name="Barry K."/>
            <person name="Baskaran P."/>
            <person name="Daum C."/>
            <person name="Fauchery L."/>
            <person name="Ihrmark K."/>
            <person name="Kuo A."/>
            <person name="LaButti K."/>
            <person name="Lipzen A."/>
            <person name="Morin E."/>
            <person name="Grigoriev I.V."/>
            <person name="Henrissat B."/>
            <person name="Lindahl B."/>
            <person name="Martin F."/>
        </authorList>
    </citation>
    <scope>NUCLEOTIDE SEQUENCE</scope>
    <source>
        <strain evidence="2">JB14</strain>
    </source>
</reference>